<dbReference type="AlphaFoldDB" id="A0ABC8RB55"/>
<protein>
    <submittedName>
        <fullName evidence="3">Uncharacterized protein</fullName>
    </submittedName>
</protein>
<sequence>MADGTKKDVDLTEQDINGNKEEDIKNLQTAIGLGKRDREVFEKKLNELRSVFYDDLENLDLEFSENIQGIEPKMYGSNEFRKRSSPPYQGARNKSEFAEQNCNENLENEIPDKFSKLRYGIQELDQKMYKFETESIHDERSTEEIEAKKGVIELFPSNQYVKKNTDNFTDEFGDFGGRWDDYTCHLQQSATVEAYMKATVNGIQIKYELMSLKEPDQSNDRTDGGFYKNVEEVEQEMGEQMRKLGENGDNEEQGGVNKSNVQWIIEDDVSDVEGVEFDISRGKFTGENKEVTKKDLDEKQKKTTPSDEKFEALELISNQMVDLETEIASLQADLMLLVHEKERVAEKYALLKSELVKLKEGNCKKELKIFDLVEHSFTALLAEPVDRDLRDKFQSQMEKIKAKLESTLDQSEDILEESMTTTEEEELQMVNGAENSTKVLKQIWPTIAVVTGAFAVIGALFCRNILKANAQKNK</sequence>
<gene>
    <name evidence="3" type="ORF">ILEXP_LOCUS6686</name>
</gene>
<keyword evidence="2" id="KW-0812">Transmembrane</keyword>
<evidence type="ECO:0000313" key="3">
    <source>
        <dbReference type="EMBL" id="CAK9139302.1"/>
    </source>
</evidence>
<dbReference type="EMBL" id="CAUOFW020000948">
    <property type="protein sequence ID" value="CAK9139302.1"/>
    <property type="molecule type" value="Genomic_DNA"/>
</dbReference>
<evidence type="ECO:0000256" key="1">
    <source>
        <dbReference type="SAM" id="Coils"/>
    </source>
</evidence>
<feature type="coiled-coil region" evidence="1">
    <location>
        <begin position="390"/>
        <end position="417"/>
    </location>
</feature>
<reference evidence="3 4" key="1">
    <citation type="submission" date="2024-02" db="EMBL/GenBank/DDBJ databases">
        <authorList>
            <person name="Vignale AGUSTIN F."/>
            <person name="Sosa J E."/>
            <person name="Modenutti C."/>
        </authorList>
    </citation>
    <scope>NUCLEOTIDE SEQUENCE [LARGE SCALE GENOMIC DNA]</scope>
</reference>
<organism evidence="3 4">
    <name type="scientific">Ilex paraguariensis</name>
    <name type="common">yerba mate</name>
    <dbReference type="NCBI Taxonomy" id="185542"/>
    <lineage>
        <taxon>Eukaryota</taxon>
        <taxon>Viridiplantae</taxon>
        <taxon>Streptophyta</taxon>
        <taxon>Embryophyta</taxon>
        <taxon>Tracheophyta</taxon>
        <taxon>Spermatophyta</taxon>
        <taxon>Magnoliopsida</taxon>
        <taxon>eudicotyledons</taxon>
        <taxon>Gunneridae</taxon>
        <taxon>Pentapetalae</taxon>
        <taxon>asterids</taxon>
        <taxon>campanulids</taxon>
        <taxon>Aquifoliales</taxon>
        <taxon>Aquifoliaceae</taxon>
        <taxon>Ilex</taxon>
    </lineage>
</organism>
<keyword evidence="2" id="KW-1133">Transmembrane helix</keyword>
<feature type="coiled-coil region" evidence="1">
    <location>
        <begin position="313"/>
        <end position="340"/>
    </location>
</feature>
<comment type="caution">
    <text evidence="3">The sequence shown here is derived from an EMBL/GenBank/DDBJ whole genome shotgun (WGS) entry which is preliminary data.</text>
</comment>
<keyword evidence="2" id="KW-0472">Membrane</keyword>
<name>A0ABC8RB55_9AQUA</name>
<proteinExistence type="predicted"/>
<keyword evidence="4" id="KW-1185">Reference proteome</keyword>
<keyword evidence="1" id="KW-0175">Coiled coil</keyword>
<evidence type="ECO:0000313" key="4">
    <source>
        <dbReference type="Proteomes" id="UP001642360"/>
    </source>
</evidence>
<evidence type="ECO:0000256" key="2">
    <source>
        <dbReference type="SAM" id="Phobius"/>
    </source>
</evidence>
<dbReference type="Proteomes" id="UP001642360">
    <property type="component" value="Unassembled WGS sequence"/>
</dbReference>
<accession>A0ABC8RB55</accession>
<feature type="transmembrane region" description="Helical" evidence="2">
    <location>
        <begin position="443"/>
        <end position="466"/>
    </location>
</feature>